<keyword evidence="1" id="KW-1133">Transmembrane helix</keyword>
<dbReference type="AlphaFoldDB" id="A0A1M7DX95"/>
<dbReference type="RefSeq" id="WP_149778913.1">
    <property type="nucleotide sequence ID" value="NZ_FRCB01000003.1"/>
</dbReference>
<organism evidence="2 3">
    <name type="scientific">Roseovarius litoreus</name>
    <dbReference type="NCBI Taxonomy" id="1155722"/>
    <lineage>
        <taxon>Bacteria</taxon>
        <taxon>Pseudomonadati</taxon>
        <taxon>Pseudomonadota</taxon>
        <taxon>Alphaproteobacteria</taxon>
        <taxon>Rhodobacterales</taxon>
        <taxon>Roseobacteraceae</taxon>
        <taxon>Roseovarius</taxon>
    </lineage>
</organism>
<evidence type="ECO:0000313" key="2">
    <source>
        <dbReference type="EMBL" id="SHL84090.1"/>
    </source>
</evidence>
<evidence type="ECO:0000256" key="1">
    <source>
        <dbReference type="SAM" id="Phobius"/>
    </source>
</evidence>
<protein>
    <submittedName>
        <fullName evidence="2">Flp pilus assembly protein TadG</fullName>
    </submittedName>
</protein>
<gene>
    <name evidence="2" type="ORF">SAMN05443432_103103</name>
</gene>
<evidence type="ECO:0000313" key="3">
    <source>
        <dbReference type="Proteomes" id="UP000322545"/>
    </source>
</evidence>
<reference evidence="2 3" key="1">
    <citation type="submission" date="2016-11" db="EMBL/GenBank/DDBJ databases">
        <authorList>
            <person name="Varghese N."/>
            <person name="Submissions S."/>
        </authorList>
    </citation>
    <scope>NUCLEOTIDE SEQUENCE [LARGE SCALE GENOMIC DNA]</scope>
    <source>
        <strain evidence="2 3">DSM 28249</strain>
    </source>
</reference>
<accession>A0A1M7DX95</accession>
<dbReference type="EMBL" id="FRCB01000003">
    <property type="protein sequence ID" value="SHL84090.1"/>
    <property type="molecule type" value="Genomic_DNA"/>
</dbReference>
<proteinExistence type="predicted"/>
<dbReference type="Proteomes" id="UP000322545">
    <property type="component" value="Unassembled WGS sequence"/>
</dbReference>
<feature type="transmembrane region" description="Helical" evidence="1">
    <location>
        <begin position="20"/>
        <end position="43"/>
    </location>
</feature>
<keyword evidence="1" id="KW-0812">Transmembrane</keyword>
<sequence>MTYARLKSFLLRFRDGVQGTITVEAVVIVPILFWALQATFEIFEMYRFKSVREKATYTVTDMISREQAVIDQPFLDGAKQLFDEFTNGVGENQLRVTVVTFDTSTNEYSVVWSQIRGTGPMNPLQTSDVATDHDSLPTLGNGRQLIIVESWSNYEPRLNAGFDPSVPVTTRVFTGPRFVENIQCPSCTPSS</sequence>
<keyword evidence="3" id="KW-1185">Reference proteome</keyword>
<keyword evidence="1" id="KW-0472">Membrane</keyword>
<name>A0A1M7DX95_9RHOB</name>